<dbReference type="EMBL" id="BK061826">
    <property type="protein sequence ID" value="DAZ90872.1"/>
    <property type="molecule type" value="Viral_cRNA"/>
</dbReference>
<proteinExistence type="predicted"/>
<name>A0A9N7AAU2_9RHAB</name>
<protein>
    <submittedName>
        <fullName evidence="1">Protein 4</fullName>
    </submittedName>
</protein>
<reference evidence="1" key="1">
    <citation type="journal article" date="2022" name="bioRxiv">
        <title>Unlocking the hidden genetic diversity of varicosaviruses, the neglected plant rhabdoviruses.</title>
        <authorList>
            <person name="Bejerman N."/>
            <person name="Dietzgen R.G."/>
            <person name="Debat H."/>
        </authorList>
    </citation>
    <scope>NUCLEOTIDE SEQUENCE</scope>
</reference>
<sequence length="158" mass="18459">MTTYSAFDDVCVKTELVMMLQECRCMIQDNPYEVSPDDIYHYLELQKAVDTRINVSECICFYCSQENPREGRYIVKDDIKKVCDIIGEDRPEIPRILTVFPDSMTMCTECFLCALISREPMRLLLSVVTMCSNIYNNMTPLKRAYRRIGFNHGDYDDD</sequence>
<accession>A0A9N7AAU2</accession>
<organism evidence="1">
    <name type="scientific">Zea virus 1</name>
    <dbReference type="NCBI Taxonomy" id="2977999"/>
    <lineage>
        <taxon>Viruses</taxon>
        <taxon>Riboviria</taxon>
        <taxon>Orthornavirae</taxon>
        <taxon>Negarnaviricota</taxon>
        <taxon>Haploviricotina</taxon>
        <taxon>Monjiviricetes</taxon>
        <taxon>Mononegavirales</taxon>
        <taxon>Rhabdoviridae</taxon>
        <taxon>Betarhabdovirinae</taxon>
        <taxon>Varicosavirus</taxon>
        <taxon>Varicosavirus zea</taxon>
    </lineage>
</organism>
<evidence type="ECO:0000313" key="1">
    <source>
        <dbReference type="EMBL" id="DAZ90872.1"/>
    </source>
</evidence>